<dbReference type="SUPFAM" id="SSF48452">
    <property type="entry name" value="TPR-like"/>
    <property type="match status" value="2"/>
</dbReference>
<feature type="region of interest" description="Disordered" evidence="7">
    <location>
        <begin position="363"/>
        <end position="393"/>
    </location>
</feature>
<dbReference type="SUPFAM" id="SSF56112">
    <property type="entry name" value="Protein kinase-like (PK-like)"/>
    <property type="match status" value="1"/>
</dbReference>
<dbReference type="InterPro" id="IPR017441">
    <property type="entry name" value="Protein_kinase_ATP_BS"/>
</dbReference>
<keyword evidence="5" id="KW-0802">TPR repeat</keyword>
<dbReference type="Gene3D" id="1.25.40.10">
    <property type="entry name" value="Tetratricopeptide repeat domain"/>
    <property type="match status" value="2"/>
</dbReference>
<keyword evidence="4 6" id="KW-0067">ATP-binding</keyword>
<dbReference type="InterPro" id="IPR011990">
    <property type="entry name" value="TPR-like_helical_dom_sf"/>
</dbReference>
<dbReference type="InterPro" id="IPR019734">
    <property type="entry name" value="TPR_rpt"/>
</dbReference>
<dbReference type="Pfam" id="PF00069">
    <property type="entry name" value="Pkinase"/>
    <property type="match status" value="1"/>
</dbReference>
<dbReference type="PANTHER" id="PTHR43289">
    <property type="entry name" value="MITOGEN-ACTIVATED PROTEIN KINASE KINASE KINASE 20-RELATED"/>
    <property type="match status" value="1"/>
</dbReference>
<evidence type="ECO:0000256" key="3">
    <source>
        <dbReference type="ARBA" id="ARBA00022777"/>
    </source>
</evidence>
<dbReference type="RefSeq" id="WP_146963634.1">
    <property type="nucleotide sequence ID" value="NZ_CP042467.1"/>
</dbReference>
<dbReference type="PROSITE" id="PS00107">
    <property type="entry name" value="PROTEIN_KINASE_ATP"/>
    <property type="match status" value="1"/>
</dbReference>
<dbReference type="SUPFAM" id="SSF52540">
    <property type="entry name" value="P-loop containing nucleoside triphosphate hydrolases"/>
    <property type="match status" value="1"/>
</dbReference>
<dbReference type="Pfam" id="PF13191">
    <property type="entry name" value="AAA_16"/>
    <property type="match status" value="1"/>
</dbReference>
<dbReference type="GO" id="GO:0004674">
    <property type="term" value="F:protein serine/threonine kinase activity"/>
    <property type="evidence" value="ECO:0007669"/>
    <property type="project" value="TreeGrafter"/>
</dbReference>
<protein>
    <submittedName>
        <fullName evidence="9">Protein kinase</fullName>
    </submittedName>
</protein>
<dbReference type="InterPro" id="IPR000719">
    <property type="entry name" value="Prot_kinase_dom"/>
</dbReference>
<keyword evidence="3 9" id="KW-0418">Kinase</keyword>
<proteinExistence type="predicted"/>
<accession>A0A5B8XX21</accession>
<evidence type="ECO:0000313" key="10">
    <source>
        <dbReference type="Proteomes" id="UP000321595"/>
    </source>
</evidence>
<name>A0A5B8XX21_9DELT</name>
<keyword evidence="2 6" id="KW-0547">Nucleotide-binding</keyword>
<dbReference type="CDD" id="cd14014">
    <property type="entry name" value="STKc_PknB_like"/>
    <property type="match status" value="1"/>
</dbReference>
<dbReference type="KEGG" id="bbae:FRD01_23660"/>
<dbReference type="InterPro" id="IPR008271">
    <property type="entry name" value="Ser/Thr_kinase_AS"/>
</dbReference>
<dbReference type="InterPro" id="IPR011009">
    <property type="entry name" value="Kinase-like_dom_sf"/>
</dbReference>
<sequence>MAKLPQLPKPGDVVAGRFRIIELLGSGGFGTVYKALQENVGREVAMKFLTPGVAKDPVNVERFRREAYHVSQLRHPNTITLYDYGQTEEGLIYMVMELLEGTSLADVIQDDGALDWPRASHVLIQVLKSLSEAHQRGLVHRDLKPENIFLSELFGEQDYVKVLDFGVAKMTMLDENDEGADEKLTKAGRIFGTPMYMAPEQACAEPITPATDVYALGLLVFEMMTGLPPVTGRNRMDVIHKQIRDPVPELTPDLAGTPLGKFIRKATEKKPEQRYHDAAEMLEALAHTLRAMNIVPRPRGATFPEISVTAIVPDGLDKLVDSDPDQTSLLPKVEDTPDETVNKVVKVPSAAIPTSHSVVVDEIEVDSKPTKPMPPPLPTKTKEANPDSGQFPTIERRSLADRLAKGERQEPAPASKPRYELPLIGRDNDVLKLSASVQEAVFANSGHILLLEGENGIGKSRVVHALKSNLRNLGIDVGVGYCRRRSMPMEAIREALADHFKIASAERALVEKTLKTELHRLGEYSEVEVERLVDFFRPRGDDSLMKPGTEEAGVLFAQLERVLVQLAQRRQWLLVIEDVQYADSATLAFLEYFAVTLRTQSVSIALMLTYRPEERHLNPNLEESLRTILSNIGASYTRYVVKRLKGRDLAMLLDSILNLEPRLKERVGWLSQGVPLHTIQIVRYLQDEGNLVQKKGRWSLKKGSPREIDLPPDLMDLMRLRIEQAMSRFAEKPGLRATLEWLAILGMRTPVELLSEVLGGSPQSLNDDLVSLRDQGIVRQALHQNLVCVEFDNSLLREAILHDLSERWANRRMHKAAAEKKIEFYKGRSMEVPLVEIAEHWRQAGEQEKYRDILFAAAQRSLNRQDLRGARDQYRELTTLLEESDDYTEMWAQAQLALAELAWKFGEFGLAEDRFKIAIQKRAAKGPELGRAYRGLGHLLIMQGRHKEAHDWYKNALDWAAKINDLPGTAKSLVGLSKIHLMTSDLRGEEHVSQQLVRMLPSLPQGEIAGKVYLHLAEVARRRGQLSKRRDHLVKARQEFERARHREGLSDALLALGNALMDPAMNEPDRLNEAGRMFRQALEVKKALGDRTGVAEAYRNLGQLEVELGNFESGIQLLNESLSLHSALGTLYYVAAVHNALGVAFLFMASYERAEEHMRKCLEIFQKLGDQIACSHVLMNLGELAINKGDIRSAQNLLRESRRMKESMGTNWAVYDIRNHMSIVSMWLGDFDESERMLQETLETVDERGTAEDRAIARSLMGLLRCFQSRLQLAALELGRARADAEDLGSEKVSKFCLACAAFYAGLTETESTFQALLAEIKDSSFLYTMERSVFLRFLEQLAIHTTENEKSRQTARLYHTTARFWIEFGQIEHGEQILRSAKKLESALNDTRNIQ</sequence>
<dbReference type="Proteomes" id="UP000321595">
    <property type="component" value="Chromosome"/>
</dbReference>
<dbReference type="GO" id="GO:0005524">
    <property type="term" value="F:ATP binding"/>
    <property type="evidence" value="ECO:0007669"/>
    <property type="project" value="UniProtKB-UniRule"/>
</dbReference>
<evidence type="ECO:0000259" key="8">
    <source>
        <dbReference type="PROSITE" id="PS50011"/>
    </source>
</evidence>
<organism evidence="9 10">
    <name type="scientific">Microvenator marinus</name>
    <dbReference type="NCBI Taxonomy" id="2600177"/>
    <lineage>
        <taxon>Bacteria</taxon>
        <taxon>Deltaproteobacteria</taxon>
        <taxon>Bradymonadales</taxon>
        <taxon>Microvenatoraceae</taxon>
        <taxon>Microvenator</taxon>
    </lineage>
</organism>
<feature type="repeat" description="TPR" evidence="5">
    <location>
        <begin position="1095"/>
        <end position="1128"/>
    </location>
</feature>
<evidence type="ECO:0000256" key="5">
    <source>
        <dbReference type="PROSITE-ProRule" id="PRU00339"/>
    </source>
</evidence>
<dbReference type="PROSITE" id="PS00108">
    <property type="entry name" value="PROTEIN_KINASE_ST"/>
    <property type="match status" value="1"/>
</dbReference>
<dbReference type="PROSITE" id="PS50005">
    <property type="entry name" value="TPR"/>
    <property type="match status" value="1"/>
</dbReference>
<dbReference type="PANTHER" id="PTHR43289:SF30">
    <property type="entry name" value="NON-SPECIFIC SERINE_THREONINE PROTEIN KINASE"/>
    <property type="match status" value="1"/>
</dbReference>
<dbReference type="Pfam" id="PF13424">
    <property type="entry name" value="TPR_12"/>
    <property type="match status" value="1"/>
</dbReference>
<dbReference type="InterPro" id="IPR041664">
    <property type="entry name" value="AAA_16"/>
</dbReference>
<evidence type="ECO:0000313" key="9">
    <source>
        <dbReference type="EMBL" id="QED30175.1"/>
    </source>
</evidence>
<dbReference type="OrthoDB" id="5476018at2"/>
<evidence type="ECO:0000256" key="7">
    <source>
        <dbReference type="SAM" id="MobiDB-lite"/>
    </source>
</evidence>
<dbReference type="Gene3D" id="3.30.200.20">
    <property type="entry name" value="Phosphorylase Kinase, domain 1"/>
    <property type="match status" value="1"/>
</dbReference>
<dbReference type="EMBL" id="CP042467">
    <property type="protein sequence ID" value="QED30175.1"/>
    <property type="molecule type" value="Genomic_DNA"/>
</dbReference>
<dbReference type="InterPro" id="IPR027417">
    <property type="entry name" value="P-loop_NTPase"/>
</dbReference>
<evidence type="ECO:0000256" key="1">
    <source>
        <dbReference type="ARBA" id="ARBA00022679"/>
    </source>
</evidence>
<gene>
    <name evidence="9" type="ORF">FRD01_23660</name>
</gene>
<dbReference type="PROSITE" id="PS50011">
    <property type="entry name" value="PROTEIN_KINASE_DOM"/>
    <property type="match status" value="1"/>
</dbReference>
<dbReference type="Gene3D" id="1.10.510.10">
    <property type="entry name" value="Transferase(Phosphotransferase) domain 1"/>
    <property type="match status" value="1"/>
</dbReference>
<dbReference type="SMART" id="SM00220">
    <property type="entry name" value="S_TKc"/>
    <property type="match status" value="1"/>
</dbReference>
<feature type="domain" description="Protein kinase" evidence="8">
    <location>
        <begin position="18"/>
        <end position="290"/>
    </location>
</feature>
<reference evidence="9 10" key="1">
    <citation type="submission" date="2019-08" db="EMBL/GenBank/DDBJ databases">
        <authorList>
            <person name="Liang Q."/>
        </authorList>
    </citation>
    <scope>NUCLEOTIDE SEQUENCE [LARGE SCALE GENOMIC DNA]</scope>
    <source>
        <strain evidence="9 10">V1718</strain>
    </source>
</reference>
<feature type="binding site" evidence="6">
    <location>
        <position position="47"/>
    </location>
    <ligand>
        <name>ATP</name>
        <dbReference type="ChEBI" id="CHEBI:30616"/>
    </ligand>
</feature>
<evidence type="ECO:0000256" key="4">
    <source>
        <dbReference type="ARBA" id="ARBA00022840"/>
    </source>
</evidence>
<evidence type="ECO:0000256" key="6">
    <source>
        <dbReference type="PROSITE-ProRule" id="PRU10141"/>
    </source>
</evidence>
<dbReference type="SMART" id="SM00028">
    <property type="entry name" value="TPR"/>
    <property type="match status" value="6"/>
</dbReference>
<keyword evidence="1" id="KW-0808">Transferase</keyword>
<keyword evidence="10" id="KW-1185">Reference proteome</keyword>
<evidence type="ECO:0000256" key="2">
    <source>
        <dbReference type="ARBA" id="ARBA00022741"/>
    </source>
</evidence>